<dbReference type="NCBIfam" id="TIGR01251">
    <property type="entry name" value="ribP_PPkin"/>
    <property type="match status" value="1"/>
</dbReference>
<dbReference type="PANTHER" id="PTHR10210:SF32">
    <property type="entry name" value="RIBOSE-PHOSPHATE PYROPHOSPHOKINASE 2"/>
    <property type="match status" value="1"/>
</dbReference>
<comment type="pathway">
    <text evidence="1">Metabolic intermediate biosynthesis; 5-phospho-alpha-D-ribose 1-diphosphate biosynthesis; 5-phospho-alpha-D-ribose 1-diphosphate from D-ribose 5-phosphate (route I): step 1/1.</text>
</comment>
<evidence type="ECO:0000259" key="12">
    <source>
        <dbReference type="Pfam" id="PF13793"/>
    </source>
</evidence>
<comment type="caution">
    <text evidence="13">The sequence shown here is derived from an EMBL/GenBank/DDBJ whole genome shotgun (WGS) entry which is preliminary data.</text>
</comment>
<dbReference type="GO" id="GO:0005524">
    <property type="term" value="F:ATP binding"/>
    <property type="evidence" value="ECO:0007669"/>
    <property type="project" value="UniProtKB-KW"/>
</dbReference>
<evidence type="ECO:0000313" key="14">
    <source>
        <dbReference type="Proteomes" id="UP000053237"/>
    </source>
</evidence>
<dbReference type="GO" id="GO:0016301">
    <property type="term" value="F:kinase activity"/>
    <property type="evidence" value="ECO:0007669"/>
    <property type="project" value="UniProtKB-KW"/>
</dbReference>
<dbReference type="GO" id="GO:0002189">
    <property type="term" value="C:ribose phosphate diphosphokinase complex"/>
    <property type="evidence" value="ECO:0007669"/>
    <property type="project" value="TreeGrafter"/>
</dbReference>
<evidence type="ECO:0000256" key="7">
    <source>
        <dbReference type="ARBA" id="ARBA00022741"/>
    </source>
</evidence>
<evidence type="ECO:0000256" key="10">
    <source>
        <dbReference type="ARBA" id="ARBA00022842"/>
    </source>
</evidence>
<dbReference type="Proteomes" id="UP000053237">
    <property type="component" value="Unassembled WGS sequence"/>
</dbReference>
<keyword evidence="7" id="KW-0547">Nucleotide-binding</keyword>
<dbReference type="GO" id="GO:0006015">
    <property type="term" value="P:5-phosphoribose 1-diphosphate biosynthetic process"/>
    <property type="evidence" value="ECO:0007669"/>
    <property type="project" value="TreeGrafter"/>
</dbReference>
<keyword evidence="5" id="KW-0479">Metal-binding</keyword>
<dbReference type="InterPro" id="IPR005946">
    <property type="entry name" value="Rib-P_diPkinase"/>
</dbReference>
<dbReference type="GO" id="GO:0006164">
    <property type="term" value="P:purine nucleotide biosynthetic process"/>
    <property type="evidence" value="ECO:0007669"/>
    <property type="project" value="TreeGrafter"/>
</dbReference>
<dbReference type="PANTHER" id="PTHR10210">
    <property type="entry name" value="RIBOSE-PHOSPHATE DIPHOSPHOKINASE FAMILY MEMBER"/>
    <property type="match status" value="1"/>
</dbReference>
<dbReference type="InterPro" id="IPR029057">
    <property type="entry name" value="PRTase-like"/>
</dbReference>
<dbReference type="InterPro" id="IPR000836">
    <property type="entry name" value="PRTase_dom"/>
</dbReference>
<dbReference type="OrthoDB" id="413572at2759"/>
<comment type="similarity">
    <text evidence="2">Belongs to the ribose-phosphate pyrophosphokinase family.</text>
</comment>
<organism evidence="13 14">
    <name type="scientific">Albugo candida</name>
    <dbReference type="NCBI Taxonomy" id="65357"/>
    <lineage>
        <taxon>Eukaryota</taxon>
        <taxon>Sar</taxon>
        <taxon>Stramenopiles</taxon>
        <taxon>Oomycota</taxon>
        <taxon>Peronosporomycetes</taxon>
        <taxon>Albuginales</taxon>
        <taxon>Albuginaceae</taxon>
        <taxon>Albugo</taxon>
    </lineage>
</organism>
<dbReference type="Gene3D" id="3.40.50.2020">
    <property type="match status" value="2"/>
</dbReference>
<keyword evidence="4" id="KW-0808">Transferase</keyword>
<sequence length="462" mass="51273">MRLDSTGRYVSQIAVIVGGVTAGSLYQTYERRPNIQTVPFVSVRSNDKERCSLKTIIGNFIKYPVALMSASSTERGLRDQEFGLPKDRKRVDPFSPFFPSDKHPCTHAGMFIPGCHELKIFSGSSHYELADDIARRLGTRVGKMTLGRFADGEVQVQIGESVRGKDVYLVQSLSAPVNENIIELLLMVSTMRRASAKRVSVVIPYYAYKHHRRMSPASTSLHSKFIQSPAADIAKMLEVMGVDRVIAVDLQLRAQGHEACFFSSNIPVETLETIMAGVEYFATQVYLRRPLVVLSPNAECLRRTRVFQHGLNKWLPDSPVRFAAYIRGTTSGGTNHVDGDIVGDLTGADVIIVDDMIDTSRTLSKLSALAQSKGARKVYCFASHPLLNGEAEKVIDESPVSQVIVMDTVPQDQGADVYHSSKIKRLSVAPMLAELIQAEHFKAHSYIDKTTSKEEYKYTHSL</sequence>
<dbReference type="EMBL" id="CAIX01000087">
    <property type="protein sequence ID" value="CCI45047.1"/>
    <property type="molecule type" value="Genomic_DNA"/>
</dbReference>
<dbReference type="GO" id="GO:0000287">
    <property type="term" value="F:magnesium ion binding"/>
    <property type="evidence" value="ECO:0007669"/>
    <property type="project" value="InterPro"/>
</dbReference>
<evidence type="ECO:0000313" key="13">
    <source>
        <dbReference type="EMBL" id="CCI45047.1"/>
    </source>
</evidence>
<gene>
    <name evidence="13" type="ORF">BN9_058940</name>
</gene>
<evidence type="ECO:0000256" key="3">
    <source>
        <dbReference type="ARBA" id="ARBA00013247"/>
    </source>
</evidence>
<evidence type="ECO:0000256" key="11">
    <source>
        <dbReference type="ARBA" id="ARBA00049535"/>
    </source>
</evidence>
<evidence type="ECO:0000256" key="6">
    <source>
        <dbReference type="ARBA" id="ARBA00022727"/>
    </source>
</evidence>
<protein>
    <recommendedName>
        <fullName evidence="3">ribose-phosphate diphosphokinase</fullName>
        <ecNumber evidence="3">2.7.6.1</ecNumber>
    </recommendedName>
</protein>
<evidence type="ECO:0000256" key="9">
    <source>
        <dbReference type="ARBA" id="ARBA00022840"/>
    </source>
</evidence>
<keyword evidence="6" id="KW-0545">Nucleotide biosynthesis</keyword>
<reference evidence="13 14" key="1">
    <citation type="submission" date="2012-05" db="EMBL/GenBank/DDBJ databases">
        <title>Recombination and specialization in a pathogen metapopulation.</title>
        <authorList>
            <person name="Gardiner A."/>
            <person name="Kemen E."/>
            <person name="Schultz-Larsen T."/>
            <person name="MacLean D."/>
            <person name="Van Oosterhout C."/>
            <person name="Jones J.D.G."/>
        </authorList>
    </citation>
    <scope>NUCLEOTIDE SEQUENCE [LARGE SCALE GENOMIC DNA]</scope>
    <source>
        <strain evidence="13 14">Ac Nc2</strain>
    </source>
</reference>
<dbReference type="FunFam" id="3.40.50.2020:FF:000007">
    <property type="entry name" value="Ribose-phosphate pyrophosphokinase"/>
    <property type="match status" value="1"/>
</dbReference>
<dbReference type="Pfam" id="PF14572">
    <property type="entry name" value="Pribosyl_synth"/>
    <property type="match status" value="1"/>
</dbReference>
<feature type="domain" description="Ribose-phosphate pyrophosphokinase N-terminal" evidence="12">
    <location>
        <begin position="118"/>
        <end position="241"/>
    </location>
</feature>
<comment type="catalytic activity">
    <reaction evidence="11">
        <text>D-ribose 5-phosphate + ATP = 5-phospho-alpha-D-ribose 1-diphosphate + AMP + H(+)</text>
        <dbReference type="Rhea" id="RHEA:15609"/>
        <dbReference type="ChEBI" id="CHEBI:15378"/>
        <dbReference type="ChEBI" id="CHEBI:30616"/>
        <dbReference type="ChEBI" id="CHEBI:58017"/>
        <dbReference type="ChEBI" id="CHEBI:78346"/>
        <dbReference type="ChEBI" id="CHEBI:456215"/>
        <dbReference type="EC" id="2.7.6.1"/>
    </reaction>
</comment>
<dbReference type="InterPro" id="IPR029099">
    <property type="entry name" value="Pribosyltran_N"/>
</dbReference>
<proteinExistence type="inferred from homology"/>
<dbReference type="CDD" id="cd06223">
    <property type="entry name" value="PRTases_typeI"/>
    <property type="match status" value="1"/>
</dbReference>
<keyword evidence="9" id="KW-0067">ATP-binding</keyword>
<keyword evidence="14" id="KW-1185">Reference proteome</keyword>
<keyword evidence="8" id="KW-0418">Kinase</keyword>
<dbReference type="GO" id="GO:0004749">
    <property type="term" value="F:ribose phosphate diphosphokinase activity"/>
    <property type="evidence" value="ECO:0007669"/>
    <property type="project" value="UniProtKB-EC"/>
</dbReference>
<dbReference type="SMART" id="SM01400">
    <property type="entry name" value="Pribosyltran_N"/>
    <property type="match status" value="1"/>
</dbReference>
<evidence type="ECO:0000256" key="1">
    <source>
        <dbReference type="ARBA" id="ARBA00004996"/>
    </source>
</evidence>
<evidence type="ECO:0000256" key="8">
    <source>
        <dbReference type="ARBA" id="ARBA00022777"/>
    </source>
</evidence>
<evidence type="ECO:0000256" key="5">
    <source>
        <dbReference type="ARBA" id="ARBA00022723"/>
    </source>
</evidence>
<dbReference type="EC" id="2.7.6.1" evidence="3"/>
<dbReference type="Pfam" id="PF13793">
    <property type="entry name" value="Pribosyltran_N"/>
    <property type="match status" value="1"/>
</dbReference>
<keyword evidence="10" id="KW-0460">Magnesium</keyword>
<name>A0A024GFD0_9STRA</name>
<dbReference type="SUPFAM" id="SSF53271">
    <property type="entry name" value="PRTase-like"/>
    <property type="match status" value="2"/>
</dbReference>
<accession>A0A024GFD0</accession>
<evidence type="ECO:0000256" key="4">
    <source>
        <dbReference type="ARBA" id="ARBA00022679"/>
    </source>
</evidence>
<dbReference type="STRING" id="65357.A0A024GFD0"/>
<dbReference type="AlphaFoldDB" id="A0A024GFD0"/>
<dbReference type="GO" id="GO:0005737">
    <property type="term" value="C:cytoplasm"/>
    <property type="evidence" value="ECO:0007669"/>
    <property type="project" value="TreeGrafter"/>
</dbReference>
<evidence type="ECO:0000256" key="2">
    <source>
        <dbReference type="ARBA" id="ARBA00006478"/>
    </source>
</evidence>
<dbReference type="InParanoid" id="A0A024GFD0"/>